<dbReference type="InterPro" id="IPR026960">
    <property type="entry name" value="RVT-Znf"/>
</dbReference>
<dbReference type="InterPro" id="IPR002156">
    <property type="entry name" value="RNaseH_domain"/>
</dbReference>
<evidence type="ECO:0000313" key="4">
    <source>
        <dbReference type="Proteomes" id="UP000596661"/>
    </source>
</evidence>
<dbReference type="InterPro" id="IPR000477">
    <property type="entry name" value="RT_dom"/>
</dbReference>
<dbReference type="InterPro" id="IPR052343">
    <property type="entry name" value="Retrotransposon-Effector_Assoc"/>
</dbReference>
<dbReference type="PANTHER" id="PTHR46890">
    <property type="entry name" value="NON-LTR RETROLELEMENT REVERSE TRANSCRIPTASE-LIKE PROTEIN-RELATED"/>
    <property type="match status" value="1"/>
</dbReference>
<dbReference type="OMA" id="DIMARWL"/>
<proteinExistence type="predicted"/>
<dbReference type="AlphaFoldDB" id="A0A803QQL5"/>
<dbReference type="InterPro" id="IPR044730">
    <property type="entry name" value="RNase_H-like_dom_plant"/>
</dbReference>
<keyword evidence="4" id="KW-1185">Reference proteome</keyword>
<dbReference type="CDD" id="cd06222">
    <property type="entry name" value="RNase_H_like"/>
    <property type="match status" value="1"/>
</dbReference>
<sequence length="965" mass="108169">MVVSPTAIAAVVQDYFAEIFSSSTIDNEALASTLECIPTLVSAEHNDSLTRPFTSADVYTALQAMGPDKSPGIDGMSAMFYQKNWSVVGELVTKVVLSILNDGADPTALNKTIITLIPKIKKPQRMKDFRPISLCNVISKLVTKVLVARFKPILPLVISEEQSAFLPNRLITDNILVAFELVHAIKNKTVGRNGIATFKLDMSKAFDRVEWCFLEVVMRQMGFVERWISLVMSCLTTNTFSFLINGEVKGELTPTRGLRQGCPLSPYLFLICSEGFSRLLHHEQQTGHLRGFKLTRNAPPISHLFFADDSLLFCQADDSSCLAIKRVLDIYHKASGQTLNLDKSVMSFSPNTTLAAQVFFHRHLSMPICDCHEKYLGLPSYSGRDKKELFSNIKEKIWKLMNTWNEKIFSAESMMSNFWWGSNKNGSKIHWRSWNLLCKSKSDGGMGFRSFVHLNQALLAKQAWRLLQQPDSLLGRLLKSRYFYQNGFLDAPLGHSPSYTWQGIHWGRELLIKGLRWKIGDGRTILTGFDPWIPGQTSFLPIHYSGPANSVVANFITEERQWNVPLLQQFFSSLDVDRILTIPLSFFTSSDTLIWHNHHSGQYNVSTGYHLAAAIDDVDHGSTSTNASSWWNFFWSMQLPPKVKIFAWKAINDALPVATSLVKRKVITDATCSVCKQAWESIGHALFTCKYARAVWRHSGLLFDWRLSSAMYKGDYICHLSTIYSKSEMEQIMCTLWAIWTERNQVVHNKKAKLAQATASFALTYLNNFKSAQSKYQPAASPEFSNQQLQQQPLPTVRPPAAPPWQPPPAGAFKLNVDAAVDTSRNVTGVGAVIRTSSGSVVAALSKQLVGNFKSHEMEALALFHSLNWALQQQLPLSQVETDALMVATALQAPFNSKSAFNDILVDISCLLSFFPNVTVSHVKRTANQAAHGLAKFALGVDETCYWFEDIPHPIYSVIVDELFV</sequence>
<name>A0A803QQL5_CANSA</name>
<dbReference type="EMBL" id="UZAU01000813">
    <property type="status" value="NOT_ANNOTATED_CDS"/>
    <property type="molecule type" value="Genomic_DNA"/>
</dbReference>
<dbReference type="Pfam" id="PF13966">
    <property type="entry name" value="zf-RVT"/>
    <property type="match status" value="1"/>
</dbReference>
<accession>A0A803QQL5</accession>
<evidence type="ECO:0000256" key="1">
    <source>
        <dbReference type="SAM" id="MobiDB-lite"/>
    </source>
</evidence>
<feature type="domain" description="Reverse transcriptase" evidence="2">
    <location>
        <begin position="98"/>
        <end position="380"/>
    </location>
</feature>
<dbReference type="GO" id="GO:0003676">
    <property type="term" value="F:nucleic acid binding"/>
    <property type="evidence" value="ECO:0007669"/>
    <property type="project" value="InterPro"/>
</dbReference>
<dbReference type="Pfam" id="PF00078">
    <property type="entry name" value="RVT_1"/>
    <property type="match status" value="1"/>
</dbReference>
<dbReference type="Gene3D" id="3.30.420.10">
    <property type="entry name" value="Ribonuclease H-like superfamily/Ribonuclease H"/>
    <property type="match status" value="1"/>
</dbReference>
<dbReference type="Gramene" id="evm.model.10.847">
    <property type="protein sequence ID" value="cds.evm.model.10.847"/>
    <property type="gene ID" value="evm.TU.10.847"/>
</dbReference>
<dbReference type="Pfam" id="PF13456">
    <property type="entry name" value="RVT_3"/>
    <property type="match status" value="1"/>
</dbReference>
<dbReference type="PANTHER" id="PTHR46890:SF48">
    <property type="entry name" value="RNA-DIRECTED DNA POLYMERASE"/>
    <property type="match status" value="1"/>
</dbReference>
<feature type="compositionally biased region" description="Polar residues" evidence="1">
    <location>
        <begin position="783"/>
        <end position="792"/>
    </location>
</feature>
<dbReference type="SUPFAM" id="SSF53098">
    <property type="entry name" value="Ribonuclease H-like"/>
    <property type="match status" value="1"/>
</dbReference>
<organism evidence="3 4">
    <name type="scientific">Cannabis sativa</name>
    <name type="common">Hemp</name>
    <name type="synonym">Marijuana</name>
    <dbReference type="NCBI Taxonomy" id="3483"/>
    <lineage>
        <taxon>Eukaryota</taxon>
        <taxon>Viridiplantae</taxon>
        <taxon>Streptophyta</taxon>
        <taxon>Embryophyta</taxon>
        <taxon>Tracheophyta</taxon>
        <taxon>Spermatophyta</taxon>
        <taxon>Magnoliopsida</taxon>
        <taxon>eudicotyledons</taxon>
        <taxon>Gunneridae</taxon>
        <taxon>Pentapetalae</taxon>
        <taxon>rosids</taxon>
        <taxon>fabids</taxon>
        <taxon>Rosales</taxon>
        <taxon>Cannabaceae</taxon>
        <taxon>Cannabis</taxon>
    </lineage>
</organism>
<dbReference type="CDD" id="cd01650">
    <property type="entry name" value="RT_nLTR_like"/>
    <property type="match status" value="1"/>
</dbReference>
<dbReference type="InterPro" id="IPR036397">
    <property type="entry name" value="RNaseH_sf"/>
</dbReference>
<dbReference type="EnsemblPlants" id="evm.model.10.847">
    <property type="protein sequence ID" value="cds.evm.model.10.847"/>
    <property type="gene ID" value="evm.TU.10.847"/>
</dbReference>
<evidence type="ECO:0000259" key="2">
    <source>
        <dbReference type="PROSITE" id="PS50878"/>
    </source>
</evidence>
<feature type="region of interest" description="Disordered" evidence="1">
    <location>
        <begin position="781"/>
        <end position="802"/>
    </location>
</feature>
<evidence type="ECO:0000313" key="3">
    <source>
        <dbReference type="EnsemblPlants" id="cds.evm.model.10.847"/>
    </source>
</evidence>
<dbReference type="SUPFAM" id="SSF56672">
    <property type="entry name" value="DNA/RNA polymerases"/>
    <property type="match status" value="1"/>
</dbReference>
<dbReference type="Proteomes" id="UP000596661">
    <property type="component" value="Unassembled WGS sequence"/>
</dbReference>
<dbReference type="InterPro" id="IPR012337">
    <property type="entry name" value="RNaseH-like_sf"/>
</dbReference>
<dbReference type="PROSITE" id="PS50878">
    <property type="entry name" value="RT_POL"/>
    <property type="match status" value="1"/>
</dbReference>
<dbReference type="GO" id="GO:0004523">
    <property type="term" value="F:RNA-DNA hybrid ribonuclease activity"/>
    <property type="evidence" value="ECO:0007669"/>
    <property type="project" value="InterPro"/>
</dbReference>
<dbReference type="InterPro" id="IPR043502">
    <property type="entry name" value="DNA/RNA_pol_sf"/>
</dbReference>
<protein>
    <recommendedName>
        <fullName evidence="2">Reverse transcriptase domain-containing protein</fullName>
    </recommendedName>
</protein>
<reference evidence="3" key="1">
    <citation type="submission" date="2021-03" db="UniProtKB">
        <authorList>
            <consortium name="EnsemblPlants"/>
        </authorList>
    </citation>
    <scope>IDENTIFICATION</scope>
</reference>